<dbReference type="GO" id="GO:0016787">
    <property type="term" value="F:hydrolase activity"/>
    <property type="evidence" value="ECO:0007669"/>
    <property type="project" value="UniProtKB-KW"/>
</dbReference>
<dbReference type="InterPro" id="IPR029058">
    <property type="entry name" value="AB_hydrolase_fold"/>
</dbReference>
<dbReference type="InterPro" id="IPR050261">
    <property type="entry name" value="FrsA_esterase"/>
</dbReference>
<dbReference type="RefSeq" id="WP_345128515.1">
    <property type="nucleotide sequence ID" value="NZ_BAABAT010000009.1"/>
</dbReference>
<dbReference type="SUPFAM" id="SSF53474">
    <property type="entry name" value="alpha/beta-Hydrolases"/>
    <property type="match status" value="1"/>
</dbReference>
<evidence type="ECO:0000256" key="1">
    <source>
        <dbReference type="ARBA" id="ARBA00008645"/>
    </source>
</evidence>
<protein>
    <submittedName>
        <fullName evidence="2">Alpha/beta fold hydrolase</fullName>
    </submittedName>
</protein>
<dbReference type="Gene3D" id="1.20.1440.110">
    <property type="entry name" value="acylaminoacyl peptidase"/>
    <property type="match status" value="1"/>
</dbReference>
<sequence length="407" mass="44543">MRPLLFPDDQQFWFEALRSLGHTAYGGADIGEVVSTAEAITAGDYDGWHDQWLATADRVAIGADRAAMAGHRVSAREGYLRASNYYRAAEFFLHGRPDDPRIPHAYDRSVTCFRTAAGLATPAIEPIEIPYEGTTLPGYFYHGTGSGTGERRPTVVMCNGFDGTVEELHFYGAVAAIERGYHVLSFDGPGQPGPRHRQGMGFRPDWEDVVGPVIDYALTRPEVDPDHIALLGLSMGGELMPRAAAFEPRPNALIALDGVYDLGDFVTAAIPGDRAIIDPRLLAPEDPELDTVIAGLMTADPTVRWMMEQGMWTCNAPSPRAFCAAFLAYHLRNGIAEQIACPTLVCAAEQDLFFSGQPERLFEHLTCKKTLLSFTSAEGAGAHCQSGGQRLAFARIYDWLDEVFGRR</sequence>
<comment type="similarity">
    <text evidence="1">Belongs to the AB hydrolase superfamily.</text>
</comment>
<keyword evidence="2" id="KW-0378">Hydrolase</keyword>
<dbReference type="EMBL" id="BAABAT010000009">
    <property type="protein sequence ID" value="GAA4250450.1"/>
    <property type="molecule type" value="Genomic_DNA"/>
</dbReference>
<dbReference type="PANTHER" id="PTHR22946">
    <property type="entry name" value="DIENELACTONE HYDROLASE DOMAIN-CONTAINING PROTEIN-RELATED"/>
    <property type="match status" value="1"/>
</dbReference>
<gene>
    <name evidence="2" type="ORF">GCM10022255_039130</name>
</gene>
<proteinExistence type="inferred from homology"/>
<comment type="caution">
    <text evidence="2">The sequence shown here is derived from an EMBL/GenBank/DDBJ whole genome shotgun (WGS) entry which is preliminary data.</text>
</comment>
<reference evidence="3" key="1">
    <citation type="journal article" date="2019" name="Int. J. Syst. Evol. Microbiol.">
        <title>The Global Catalogue of Microorganisms (GCM) 10K type strain sequencing project: providing services to taxonomists for standard genome sequencing and annotation.</title>
        <authorList>
            <consortium name="The Broad Institute Genomics Platform"/>
            <consortium name="The Broad Institute Genome Sequencing Center for Infectious Disease"/>
            <person name="Wu L."/>
            <person name="Ma J."/>
        </authorList>
    </citation>
    <scope>NUCLEOTIDE SEQUENCE [LARGE SCALE GENOMIC DNA]</scope>
    <source>
        <strain evidence="3">JCM 17441</strain>
    </source>
</reference>
<accession>A0ABP8D9A5</accession>
<name>A0ABP8D9A5_9ACTN</name>
<keyword evidence="3" id="KW-1185">Reference proteome</keyword>
<dbReference type="PANTHER" id="PTHR22946:SF12">
    <property type="entry name" value="CONIDIAL PIGMENT BIOSYNTHESIS PROTEIN AYG1 (AFU_ORTHOLOGUE AFUA_2G17550)"/>
    <property type="match status" value="1"/>
</dbReference>
<dbReference type="Gene3D" id="3.40.50.1820">
    <property type="entry name" value="alpha/beta hydrolase"/>
    <property type="match status" value="1"/>
</dbReference>
<dbReference type="Proteomes" id="UP001500620">
    <property type="component" value="Unassembled WGS sequence"/>
</dbReference>
<evidence type="ECO:0000313" key="2">
    <source>
        <dbReference type="EMBL" id="GAA4250450.1"/>
    </source>
</evidence>
<evidence type="ECO:0000313" key="3">
    <source>
        <dbReference type="Proteomes" id="UP001500620"/>
    </source>
</evidence>
<organism evidence="2 3">
    <name type="scientific">Dactylosporangium darangshiense</name>
    <dbReference type="NCBI Taxonomy" id="579108"/>
    <lineage>
        <taxon>Bacteria</taxon>
        <taxon>Bacillati</taxon>
        <taxon>Actinomycetota</taxon>
        <taxon>Actinomycetes</taxon>
        <taxon>Micromonosporales</taxon>
        <taxon>Micromonosporaceae</taxon>
        <taxon>Dactylosporangium</taxon>
    </lineage>
</organism>